<dbReference type="AlphaFoldDB" id="A0A1W6N5S6"/>
<sequence length="149" mass="16920">MRNIKFLIFLGVIWFSESKLLALEPLTIETKGGSFVMNVEQAITPESIEKGLMFRQELPLNQGMLFVFQSPRQPSFWMKNTLIPLDMIFIDSDGKIVDMYPEAEPHSLKYIVPRSAEVKAVLEVPGGTIKRLSIVVGDQIHHQVFSKKS</sequence>
<evidence type="ECO:0000313" key="2">
    <source>
        <dbReference type="Proteomes" id="UP000237351"/>
    </source>
</evidence>
<gene>
    <name evidence="1" type="ORF">GQ61_07990</name>
</gene>
<protein>
    <recommendedName>
        <fullName evidence="3">DUF192 domain-containing protein</fullName>
    </recommendedName>
</protein>
<evidence type="ECO:0000313" key="1">
    <source>
        <dbReference type="EMBL" id="ARN85235.1"/>
    </source>
</evidence>
<dbReference type="Gene3D" id="2.60.120.1140">
    <property type="entry name" value="Protein of unknown function DUF192"/>
    <property type="match status" value="1"/>
</dbReference>
<proteinExistence type="predicted"/>
<dbReference type="PANTHER" id="PTHR37953">
    <property type="entry name" value="UPF0127 PROTEIN MJ1496"/>
    <property type="match status" value="1"/>
</dbReference>
<dbReference type="Proteomes" id="UP000237351">
    <property type="component" value="Chromosome"/>
</dbReference>
<dbReference type="RefSeq" id="WP_198157321.1">
    <property type="nucleotide sequence ID" value="NZ_CP008743.1"/>
</dbReference>
<dbReference type="Pfam" id="PF02643">
    <property type="entry name" value="DUF192"/>
    <property type="match status" value="1"/>
</dbReference>
<reference evidence="1 2" key="1">
    <citation type="submission" date="2014-06" db="EMBL/GenBank/DDBJ databases">
        <title>The genome of the endonuclear symbiont Nucleicultrix amoebiphila.</title>
        <authorList>
            <person name="Schulz F."/>
            <person name="Horn M."/>
        </authorList>
    </citation>
    <scope>NUCLEOTIDE SEQUENCE [LARGE SCALE GENOMIC DNA]</scope>
    <source>
        <strain evidence="1 2">FS5</strain>
    </source>
</reference>
<dbReference type="KEGG" id="naf:GQ61_07990"/>
<evidence type="ECO:0008006" key="3">
    <source>
        <dbReference type="Google" id="ProtNLM"/>
    </source>
</evidence>
<dbReference type="InterPro" id="IPR003795">
    <property type="entry name" value="DUF192"/>
</dbReference>
<accession>A0A1W6N5S6</accession>
<keyword evidence="2" id="KW-1185">Reference proteome</keyword>
<organism evidence="1 2">
    <name type="scientific">Candidatus Nucleicultrix amoebiphila FS5</name>
    <dbReference type="NCBI Taxonomy" id="1414854"/>
    <lineage>
        <taxon>Bacteria</taxon>
        <taxon>Pseudomonadati</taxon>
        <taxon>Pseudomonadota</taxon>
        <taxon>Alphaproteobacteria</taxon>
        <taxon>Holosporales</taxon>
        <taxon>Candidatus Nucleicultricaceae</taxon>
        <taxon>Candidatus Nucleicultrix</taxon>
    </lineage>
</organism>
<dbReference type="PANTHER" id="PTHR37953:SF1">
    <property type="entry name" value="UPF0127 PROTEIN MJ1496"/>
    <property type="match status" value="1"/>
</dbReference>
<dbReference type="EMBL" id="CP008743">
    <property type="protein sequence ID" value="ARN85235.1"/>
    <property type="molecule type" value="Genomic_DNA"/>
</dbReference>
<dbReference type="InterPro" id="IPR038695">
    <property type="entry name" value="Saro_0823-like_sf"/>
</dbReference>
<name>A0A1W6N5S6_9PROT</name>